<dbReference type="RefSeq" id="WP_171688352.1">
    <property type="nucleotide sequence ID" value="NZ_WHOC01000019.1"/>
</dbReference>
<comment type="similarity">
    <text evidence="1 5 6">Belongs to the 6-phosphogluconate dehydrogenase family.</text>
</comment>
<evidence type="ECO:0000259" key="7">
    <source>
        <dbReference type="SMART" id="SM01350"/>
    </source>
</evidence>
<gene>
    <name evidence="8" type="primary">gndA</name>
    <name evidence="8" type="ORF">GC102_04380</name>
</gene>
<keyword evidence="5 6" id="KW-0521">NADP</keyword>
<comment type="caution">
    <text evidence="8">The sequence shown here is derived from an EMBL/GenBank/DDBJ whole genome shotgun (WGS) entry which is preliminary data.</text>
</comment>
<dbReference type="InterPro" id="IPR006114">
    <property type="entry name" value="6PGDH_C"/>
</dbReference>
<evidence type="ECO:0000256" key="4">
    <source>
        <dbReference type="ARBA" id="ARBA00023064"/>
    </source>
</evidence>
<evidence type="ECO:0000256" key="6">
    <source>
        <dbReference type="RuleBase" id="RU000485"/>
    </source>
</evidence>
<dbReference type="Pfam" id="PF03446">
    <property type="entry name" value="NAD_binding_2"/>
    <property type="match status" value="1"/>
</dbReference>
<reference evidence="8 9" key="1">
    <citation type="submission" date="2019-10" db="EMBL/GenBank/DDBJ databases">
        <title>Description of Paenibacillus choica sp. nov.</title>
        <authorList>
            <person name="Carlier A."/>
            <person name="Qi S."/>
        </authorList>
    </citation>
    <scope>NUCLEOTIDE SEQUENCE [LARGE SCALE GENOMIC DNA]</scope>
    <source>
        <strain evidence="8 9">LMG 31460</strain>
    </source>
</reference>
<sequence>MSKQQIGVVGLAVMGKNLALNIESRGFTVSVFNRSAEKTKELLQEAPGKQLVGTYSIEEFVQSLEVPRKILIMVKAGGPTDDTINQLVPYLDKGDILIDGGNAFFPDTQRRNKELAEQGIRFVGTGVSGGEEGALKGPAIMPGGQEDAYKLVEPILTAISAKVGDDACCTYIGPDGAGHYVKMVHNGIEYGDMQLICEAYQLLKDVLNVSVEELHEIFTEWNNGELDSYLIEITRDIFTKYDAETGKPMVDVILDSAGQKGTGKWTSQSALDLGVPLSIITESVFSRFISAMKEERVAASKVLKGPDAPAFTGDRKAFIEAVRQALYASKICSYAQGFAQMRAASEEYNWDLKYGNIAKIFRGGCIIRARFLQNIMEAYDRAPGLKNLLLDSYFNGVVDNYQQSWRQVIAEAVTRGIAVPSFASALAYYDSYRTERLPANLLQAQRDYFGAHTFQRVDKEGSFHFNWMEN</sequence>
<dbReference type="NCBIfam" id="TIGR00873">
    <property type="entry name" value="gnd"/>
    <property type="match status" value="1"/>
</dbReference>
<dbReference type="Proteomes" id="UP000658690">
    <property type="component" value="Unassembled WGS sequence"/>
</dbReference>
<dbReference type="Gene3D" id="1.20.5.320">
    <property type="entry name" value="6-Phosphogluconate Dehydrogenase, domain 3"/>
    <property type="match status" value="1"/>
</dbReference>
<dbReference type="InterPro" id="IPR006184">
    <property type="entry name" value="6PGdom_BS"/>
</dbReference>
<dbReference type="Gene3D" id="1.10.1040.10">
    <property type="entry name" value="N-(1-d-carboxylethyl)-l-norvaline Dehydrogenase, domain 2"/>
    <property type="match status" value="1"/>
</dbReference>
<evidence type="ECO:0000256" key="5">
    <source>
        <dbReference type="PIRNR" id="PIRNR000109"/>
    </source>
</evidence>
<dbReference type="InterPro" id="IPR006113">
    <property type="entry name" value="6PGDH_Gnd/GntZ"/>
</dbReference>
<keyword evidence="5 6" id="KW-0570">Pentose shunt</keyword>
<proteinExistence type="inferred from homology"/>
<evidence type="ECO:0000256" key="1">
    <source>
        <dbReference type="ARBA" id="ARBA00008419"/>
    </source>
</evidence>
<comment type="pathway">
    <text evidence="5 6">Carbohydrate degradation; pentose phosphate pathway; D-ribulose 5-phosphate from D-glucose 6-phosphate (oxidative stage): step 3/3.</text>
</comment>
<dbReference type="EMBL" id="WHOC01000019">
    <property type="protein sequence ID" value="NOU85018.1"/>
    <property type="molecule type" value="Genomic_DNA"/>
</dbReference>
<dbReference type="EC" id="1.1.1.44" evidence="5 6"/>
<comment type="catalytic activity">
    <reaction evidence="5 6">
        <text>6-phospho-D-gluconate + NADP(+) = D-ribulose 5-phosphate + CO2 + NADPH</text>
        <dbReference type="Rhea" id="RHEA:10116"/>
        <dbReference type="ChEBI" id="CHEBI:16526"/>
        <dbReference type="ChEBI" id="CHEBI:57783"/>
        <dbReference type="ChEBI" id="CHEBI:58121"/>
        <dbReference type="ChEBI" id="CHEBI:58349"/>
        <dbReference type="ChEBI" id="CHEBI:58759"/>
        <dbReference type="EC" id="1.1.1.44"/>
    </reaction>
</comment>
<protein>
    <recommendedName>
        <fullName evidence="5 6">6-phosphogluconate dehydrogenase, decarboxylating</fullName>
        <ecNumber evidence="5 6">1.1.1.44</ecNumber>
    </recommendedName>
</protein>
<evidence type="ECO:0000256" key="3">
    <source>
        <dbReference type="ARBA" id="ARBA00023002"/>
    </source>
</evidence>
<dbReference type="InterPro" id="IPR006115">
    <property type="entry name" value="6PGDH_NADP-bd"/>
</dbReference>
<dbReference type="InterPro" id="IPR036291">
    <property type="entry name" value="NAD(P)-bd_dom_sf"/>
</dbReference>
<accession>A0ABX1YV94</accession>
<dbReference type="GO" id="GO:0004616">
    <property type="term" value="F:phosphogluconate dehydrogenase (decarboxylating) activity"/>
    <property type="evidence" value="ECO:0007669"/>
    <property type="project" value="UniProtKB-EC"/>
</dbReference>
<keyword evidence="4 6" id="KW-0311">Gluconate utilization</keyword>
<dbReference type="InterPro" id="IPR006183">
    <property type="entry name" value="Pgluconate_DH"/>
</dbReference>
<dbReference type="SMART" id="SM01350">
    <property type="entry name" value="6PGD"/>
    <property type="match status" value="1"/>
</dbReference>
<comment type="subunit">
    <text evidence="2 5">Homodimer.</text>
</comment>
<dbReference type="NCBIfam" id="NF006765">
    <property type="entry name" value="PRK09287.1"/>
    <property type="match status" value="1"/>
</dbReference>
<dbReference type="PRINTS" id="PR00076">
    <property type="entry name" value="6PGDHDRGNASE"/>
</dbReference>
<comment type="function">
    <text evidence="5">Catalyzes the oxidative decarboxylation of 6-phosphogluconate to ribulose 5-phosphate and CO(2), with concomitant reduction of NADP to NADPH.</text>
</comment>
<dbReference type="InterPro" id="IPR008927">
    <property type="entry name" value="6-PGluconate_DH-like_C_sf"/>
</dbReference>
<evidence type="ECO:0000256" key="2">
    <source>
        <dbReference type="ARBA" id="ARBA00011738"/>
    </source>
</evidence>
<dbReference type="SUPFAM" id="SSF48179">
    <property type="entry name" value="6-phosphogluconate dehydrogenase C-terminal domain-like"/>
    <property type="match status" value="1"/>
</dbReference>
<keyword evidence="9" id="KW-1185">Reference proteome</keyword>
<dbReference type="InterPro" id="IPR013328">
    <property type="entry name" value="6PGD_dom2"/>
</dbReference>
<evidence type="ECO:0000313" key="8">
    <source>
        <dbReference type="EMBL" id="NOU85018.1"/>
    </source>
</evidence>
<keyword evidence="3 5" id="KW-0560">Oxidoreductase</keyword>
<dbReference type="PROSITE" id="PS00461">
    <property type="entry name" value="6PGD"/>
    <property type="match status" value="1"/>
</dbReference>
<dbReference type="PIRSF" id="PIRSF000109">
    <property type="entry name" value="6PGD"/>
    <property type="match status" value="1"/>
</dbReference>
<feature type="domain" description="6-phosphogluconate dehydrogenase C-terminal" evidence="7">
    <location>
        <begin position="178"/>
        <end position="468"/>
    </location>
</feature>
<dbReference type="Pfam" id="PF00393">
    <property type="entry name" value="6PGD"/>
    <property type="match status" value="1"/>
</dbReference>
<dbReference type="SUPFAM" id="SSF51735">
    <property type="entry name" value="NAD(P)-binding Rossmann-fold domains"/>
    <property type="match status" value="1"/>
</dbReference>
<evidence type="ECO:0000313" key="9">
    <source>
        <dbReference type="Proteomes" id="UP000658690"/>
    </source>
</evidence>
<dbReference type="PANTHER" id="PTHR11811">
    <property type="entry name" value="6-PHOSPHOGLUCONATE DEHYDROGENASE"/>
    <property type="match status" value="1"/>
</dbReference>
<organism evidence="8 9">
    <name type="scientific">Paenibacillus germinis</name>
    <dbReference type="NCBI Taxonomy" id="2654979"/>
    <lineage>
        <taxon>Bacteria</taxon>
        <taxon>Bacillati</taxon>
        <taxon>Bacillota</taxon>
        <taxon>Bacilli</taxon>
        <taxon>Bacillales</taxon>
        <taxon>Paenibacillaceae</taxon>
        <taxon>Paenibacillus</taxon>
    </lineage>
</organism>
<name>A0ABX1YV94_9BACL</name>
<dbReference type="Gene3D" id="3.40.50.720">
    <property type="entry name" value="NAD(P)-binding Rossmann-like Domain"/>
    <property type="match status" value="1"/>
</dbReference>